<accession>A0ABS5SGQ6</accession>
<proteinExistence type="predicted"/>
<evidence type="ECO:0000256" key="2">
    <source>
        <dbReference type="PROSITE-ProRule" id="PRU00703"/>
    </source>
</evidence>
<dbReference type="PANTHER" id="PTHR43080">
    <property type="entry name" value="CBS DOMAIN-CONTAINING PROTEIN CBSX3, MITOCHONDRIAL"/>
    <property type="match status" value="1"/>
</dbReference>
<dbReference type="Proteomes" id="UP000756860">
    <property type="component" value="Unassembled WGS sequence"/>
</dbReference>
<dbReference type="RefSeq" id="WP_214176554.1">
    <property type="nucleotide sequence ID" value="NZ_JAHCVK010000011.1"/>
</dbReference>
<dbReference type="SUPFAM" id="SSF54631">
    <property type="entry name" value="CBS-domain pair"/>
    <property type="match status" value="1"/>
</dbReference>
<feature type="domain" description="CBS" evidence="3">
    <location>
        <begin position="99"/>
        <end position="154"/>
    </location>
</feature>
<dbReference type="SMART" id="SM00116">
    <property type="entry name" value="CBS"/>
    <property type="match status" value="2"/>
</dbReference>
<evidence type="ECO:0000313" key="4">
    <source>
        <dbReference type="EMBL" id="MBT0654546.1"/>
    </source>
</evidence>
<keyword evidence="1 2" id="KW-0129">CBS domain</keyword>
<protein>
    <submittedName>
        <fullName evidence="4">CBS domain-containing protein</fullName>
    </submittedName>
</protein>
<evidence type="ECO:0000313" key="5">
    <source>
        <dbReference type="Proteomes" id="UP000756860"/>
    </source>
</evidence>
<dbReference type="PANTHER" id="PTHR43080:SF26">
    <property type="entry name" value="REGULATORY PROTEIN"/>
    <property type="match status" value="1"/>
</dbReference>
<dbReference type="InterPro" id="IPR000644">
    <property type="entry name" value="CBS_dom"/>
</dbReference>
<reference evidence="4 5" key="1">
    <citation type="submission" date="2021-05" db="EMBL/GenBank/DDBJ databases">
        <title>The draft genome of Geobacter luticola JCM 17780.</title>
        <authorList>
            <person name="Xu Z."/>
            <person name="Masuda Y."/>
            <person name="Itoh H."/>
            <person name="Senoo K."/>
        </authorList>
    </citation>
    <scope>NUCLEOTIDE SEQUENCE [LARGE SCALE GENOMIC DNA]</scope>
    <source>
        <strain evidence="4 5">JCM 17780</strain>
    </source>
</reference>
<comment type="caution">
    <text evidence="4">The sequence shown here is derived from an EMBL/GenBank/DDBJ whole genome shotgun (WGS) entry which is preliminary data.</text>
</comment>
<evidence type="ECO:0000259" key="3">
    <source>
        <dbReference type="PROSITE" id="PS51371"/>
    </source>
</evidence>
<feature type="domain" description="CBS" evidence="3">
    <location>
        <begin position="7"/>
        <end position="72"/>
    </location>
</feature>
<dbReference type="EMBL" id="JAHCVK010000011">
    <property type="protein sequence ID" value="MBT0654546.1"/>
    <property type="molecule type" value="Genomic_DNA"/>
</dbReference>
<organism evidence="4 5">
    <name type="scientific">Geomobilimonas luticola</name>
    <dbReference type="NCBI Taxonomy" id="1114878"/>
    <lineage>
        <taxon>Bacteria</taxon>
        <taxon>Pseudomonadati</taxon>
        <taxon>Thermodesulfobacteriota</taxon>
        <taxon>Desulfuromonadia</taxon>
        <taxon>Geobacterales</taxon>
        <taxon>Geobacteraceae</taxon>
        <taxon>Geomobilimonas</taxon>
    </lineage>
</organism>
<dbReference type="Gene3D" id="3.10.580.10">
    <property type="entry name" value="CBS-domain"/>
    <property type="match status" value="1"/>
</dbReference>
<name>A0ABS5SGQ6_9BACT</name>
<evidence type="ECO:0000256" key="1">
    <source>
        <dbReference type="ARBA" id="ARBA00023122"/>
    </source>
</evidence>
<keyword evidence="5" id="KW-1185">Reference proteome</keyword>
<dbReference type="Pfam" id="PF00571">
    <property type="entry name" value="CBS"/>
    <property type="match status" value="2"/>
</dbReference>
<dbReference type="InterPro" id="IPR051257">
    <property type="entry name" value="Diverse_CBS-Domain"/>
</dbReference>
<dbReference type="InterPro" id="IPR046342">
    <property type="entry name" value="CBS_dom_sf"/>
</dbReference>
<gene>
    <name evidence="4" type="ORF">KI810_15955</name>
</gene>
<dbReference type="PROSITE" id="PS51371">
    <property type="entry name" value="CBS"/>
    <property type="match status" value="2"/>
</dbReference>
<sequence>MKARDIMITDFPMISLHAPVGEAVRILHKNFGDESYMNAAPGLVVVNDNGELAGILSPLSILKALGTEANGTGRPGNESAEFYATLCAGIKGKKVSDIMDWQAISVTEDAQLLDVADLFVANRFQRIPVVRDGKVSGVIYRSRLLFALADSLLA</sequence>